<evidence type="ECO:0000256" key="1">
    <source>
        <dbReference type="SAM" id="Phobius"/>
    </source>
</evidence>
<keyword evidence="1" id="KW-0812">Transmembrane</keyword>
<evidence type="ECO:0000313" key="2">
    <source>
        <dbReference type="EMBL" id="MFH8550838.1"/>
    </source>
</evidence>
<accession>A0ABW7R0P1</accession>
<keyword evidence="3" id="KW-1185">Reference proteome</keyword>
<protein>
    <recommendedName>
        <fullName evidence="4">Integral membrane protein</fullName>
    </recommendedName>
</protein>
<keyword evidence="1" id="KW-1133">Transmembrane helix</keyword>
<name>A0ABW7R0P1_9ACTN</name>
<keyword evidence="1" id="KW-0472">Membrane</keyword>
<feature type="transmembrane region" description="Helical" evidence="1">
    <location>
        <begin position="35"/>
        <end position="57"/>
    </location>
</feature>
<reference evidence="2 3" key="1">
    <citation type="submission" date="2024-10" db="EMBL/GenBank/DDBJ databases">
        <title>The Natural Products Discovery Center: Release of the First 8490 Sequenced Strains for Exploring Actinobacteria Biosynthetic Diversity.</title>
        <authorList>
            <person name="Kalkreuter E."/>
            <person name="Kautsar S.A."/>
            <person name="Yang D."/>
            <person name="Bader C.D."/>
            <person name="Teijaro C.N."/>
            <person name="Fluegel L."/>
            <person name="Davis C.M."/>
            <person name="Simpson J.R."/>
            <person name="Lauterbach L."/>
            <person name="Steele A.D."/>
            <person name="Gui C."/>
            <person name="Meng S."/>
            <person name="Li G."/>
            <person name="Viehrig K."/>
            <person name="Ye F."/>
            <person name="Su P."/>
            <person name="Kiefer A.F."/>
            <person name="Nichols A."/>
            <person name="Cepeda A.J."/>
            <person name="Yan W."/>
            <person name="Fan B."/>
            <person name="Jiang Y."/>
            <person name="Adhikari A."/>
            <person name="Zheng C.-J."/>
            <person name="Schuster L."/>
            <person name="Cowan T.M."/>
            <person name="Smanski M.J."/>
            <person name="Chevrette M.G."/>
            <person name="De Carvalho L.P.S."/>
            <person name="Shen B."/>
        </authorList>
    </citation>
    <scope>NUCLEOTIDE SEQUENCE [LARGE SCALE GENOMIC DNA]</scope>
    <source>
        <strain evidence="2 3">NPDC017990</strain>
    </source>
</reference>
<proteinExistence type="predicted"/>
<gene>
    <name evidence="2" type="ORF">ACH4F9_38190</name>
</gene>
<evidence type="ECO:0000313" key="3">
    <source>
        <dbReference type="Proteomes" id="UP001610818"/>
    </source>
</evidence>
<dbReference type="EMBL" id="JBIRGQ010000008">
    <property type="protein sequence ID" value="MFH8550838.1"/>
    <property type="molecule type" value="Genomic_DNA"/>
</dbReference>
<comment type="caution">
    <text evidence="2">The sequence shown here is derived from an EMBL/GenBank/DDBJ whole genome shotgun (WGS) entry which is preliminary data.</text>
</comment>
<evidence type="ECO:0008006" key="4">
    <source>
        <dbReference type="Google" id="ProtNLM"/>
    </source>
</evidence>
<organism evidence="2 3">
    <name type="scientific">Streptomyces longisporoflavus</name>
    <dbReference type="NCBI Taxonomy" id="28044"/>
    <lineage>
        <taxon>Bacteria</taxon>
        <taxon>Bacillati</taxon>
        <taxon>Actinomycetota</taxon>
        <taxon>Actinomycetes</taxon>
        <taxon>Kitasatosporales</taxon>
        <taxon>Streptomycetaceae</taxon>
        <taxon>Streptomyces</taxon>
    </lineage>
</organism>
<sequence>MMSKAGSGLLFLFCYVDFVAVLAIGDWISSVGRLLLYGAPAAFVAGFFTSAVHDAYLRKEQRKAVR</sequence>
<dbReference type="RefSeq" id="WP_397717483.1">
    <property type="nucleotide sequence ID" value="NZ_JBIRGN010000008.1"/>
</dbReference>
<dbReference type="Proteomes" id="UP001610818">
    <property type="component" value="Unassembled WGS sequence"/>
</dbReference>